<protein>
    <recommendedName>
        <fullName evidence="3">DUF6534 domain-containing protein</fullName>
    </recommendedName>
</protein>
<dbReference type="AlphaFoldDB" id="A0A165MEH8"/>
<feature type="transmembrane region" description="Helical" evidence="2">
    <location>
        <begin position="87"/>
        <end position="107"/>
    </location>
</feature>
<feature type="transmembrane region" description="Helical" evidence="2">
    <location>
        <begin position="119"/>
        <end position="142"/>
    </location>
</feature>
<name>A0A165MEH8_EXIGL</name>
<evidence type="ECO:0000256" key="1">
    <source>
        <dbReference type="SAM" id="MobiDB-lite"/>
    </source>
</evidence>
<evidence type="ECO:0000313" key="5">
    <source>
        <dbReference type="Proteomes" id="UP000077266"/>
    </source>
</evidence>
<feature type="domain" description="DUF6534" evidence="3">
    <location>
        <begin position="169"/>
        <end position="250"/>
    </location>
</feature>
<proteinExistence type="predicted"/>
<reference evidence="4 5" key="1">
    <citation type="journal article" date="2016" name="Mol. Biol. Evol.">
        <title>Comparative Genomics of Early-Diverging Mushroom-Forming Fungi Provides Insights into the Origins of Lignocellulose Decay Capabilities.</title>
        <authorList>
            <person name="Nagy L.G."/>
            <person name="Riley R."/>
            <person name="Tritt A."/>
            <person name="Adam C."/>
            <person name="Daum C."/>
            <person name="Floudas D."/>
            <person name="Sun H."/>
            <person name="Yadav J.S."/>
            <person name="Pangilinan J."/>
            <person name="Larsson K.H."/>
            <person name="Matsuura K."/>
            <person name="Barry K."/>
            <person name="Labutti K."/>
            <person name="Kuo R."/>
            <person name="Ohm R.A."/>
            <person name="Bhattacharya S.S."/>
            <person name="Shirouzu T."/>
            <person name="Yoshinaga Y."/>
            <person name="Martin F.M."/>
            <person name="Grigoriev I.V."/>
            <person name="Hibbett D.S."/>
        </authorList>
    </citation>
    <scope>NUCLEOTIDE SEQUENCE [LARGE SCALE GENOMIC DNA]</scope>
    <source>
        <strain evidence="4 5">HHB12029</strain>
    </source>
</reference>
<feature type="transmembrane region" description="Helical" evidence="2">
    <location>
        <begin position="12"/>
        <end position="34"/>
    </location>
</feature>
<sequence length="377" mass="41969">MSAIYDWTLGTLLVGVYVNTFLYGIVSFQFAAYFNSSLDDRAWLRAVVSSLCIIDTAQVASVMYMMYVYLIKHFGDDAIIAVPLWPYPFTALTNAISAFLVQVVLSYKIYRLTRDNKYIFSGLLAYSVAVLVIGTTASIRAWTIDRNVGYSQLVVLNDIVAAWHGLEVGLDVIITASLTVILTRARTGFRKTDTIINRFIRGAVQTGLFGALVSIAIVVTFIRWPKTNVYGLFAMFHGRIYSNTLMETLLALVQDPFPGIAMLITRCDFGQSMWGIRSTGNSMPYGDRLDLKGLRNNFQAGRAGRGDRDRDLYKHSVTDQRNGGGELDLESAYWASRLDVVKISAFEDETVPTPRQSASNTTLPPADLENRCSFLEA</sequence>
<dbReference type="EMBL" id="KV425912">
    <property type="protein sequence ID" value="KZV99154.1"/>
    <property type="molecule type" value="Genomic_DNA"/>
</dbReference>
<evidence type="ECO:0000259" key="3">
    <source>
        <dbReference type="Pfam" id="PF20152"/>
    </source>
</evidence>
<dbReference type="STRING" id="1314781.A0A165MEH8"/>
<feature type="transmembrane region" description="Helical" evidence="2">
    <location>
        <begin position="203"/>
        <end position="224"/>
    </location>
</feature>
<keyword evidence="2" id="KW-0812">Transmembrane</keyword>
<dbReference type="PANTHER" id="PTHR40465">
    <property type="entry name" value="CHROMOSOME 1, WHOLE GENOME SHOTGUN SEQUENCE"/>
    <property type="match status" value="1"/>
</dbReference>
<keyword evidence="2" id="KW-1133">Transmembrane helix</keyword>
<keyword evidence="5" id="KW-1185">Reference proteome</keyword>
<dbReference type="OrthoDB" id="2562493at2759"/>
<dbReference type="Proteomes" id="UP000077266">
    <property type="component" value="Unassembled WGS sequence"/>
</dbReference>
<feature type="compositionally biased region" description="Polar residues" evidence="1">
    <location>
        <begin position="353"/>
        <end position="363"/>
    </location>
</feature>
<dbReference type="InParanoid" id="A0A165MEH8"/>
<gene>
    <name evidence="4" type="ORF">EXIGLDRAFT_762922</name>
</gene>
<dbReference type="InterPro" id="IPR045339">
    <property type="entry name" value="DUF6534"/>
</dbReference>
<dbReference type="PANTHER" id="PTHR40465:SF1">
    <property type="entry name" value="DUF6534 DOMAIN-CONTAINING PROTEIN"/>
    <property type="match status" value="1"/>
</dbReference>
<feature type="transmembrane region" description="Helical" evidence="2">
    <location>
        <begin position="46"/>
        <end position="67"/>
    </location>
</feature>
<keyword evidence="2" id="KW-0472">Membrane</keyword>
<feature type="transmembrane region" description="Helical" evidence="2">
    <location>
        <begin position="162"/>
        <end position="182"/>
    </location>
</feature>
<dbReference type="Pfam" id="PF20152">
    <property type="entry name" value="DUF6534"/>
    <property type="match status" value="1"/>
</dbReference>
<accession>A0A165MEH8</accession>
<evidence type="ECO:0000313" key="4">
    <source>
        <dbReference type="EMBL" id="KZV99154.1"/>
    </source>
</evidence>
<evidence type="ECO:0000256" key="2">
    <source>
        <dbReference type="SAM" id="Phobius"/>
    </source>
</evidence>
<feature type="region of interest" description="Disordered" evidence="1">
    <location>
        <begin position="350"/>
        <end position="369"/>
    </location>
</feature>
<organism evidence="4 5">
    <name type="scientific">Exidia glandulosa HHB12029</name>
    <dbReference type="NCBI Taxonomy" id="1314781"/>
    <lineage>
        <taxon>Eukaryota</taxon>
        <taxon>Fungi</taxon>
        <taxon>Dikarya</taxon>
        <taxon>Basidiomycota</taxon>
        <taxon>Agaricomycotina</taxon>
        <taxon>Agaricomycetes</taxon>
        <taxon>Auriculariales</taxon>
        <taxon>Exidiaceae</taxon>
        <taxon>Exidia</taxon>
    </lineage>
</organism>